<evidence type="ECO:0000313" key="2">
    <source>
        <dbReference type="EMBL" id="TNN76122.1"/>
    </source>
</evidence>
<feature type="region of interest" description="Disordered" evidence="1">
    <location>
        <begin position="1"/>
        <end position="32"/>
    </location>
</feature>
<name>A0A4Z2IFQ2_9TELE</name>
<keyword evidence="3" id="KW-1185">Reference proteome</keyword>
<proteinExistence type="predicted"/>
<evidence type="ECO:0000256" key="1">
    <source>
        <dbReference type="SAM" id="MobiDB-lite"/>
    </source>
</evidence>
<dbReference type="AlphaFoldDB" id="A0A4Z2IFQ2"/>
<gene>
    <name evidence="2" type="ORF">EYF80_013653</name>
</gene>
<sequence length="116" mass="12747">MSTCPSEFSSGASSDSHSLRPSLSHSDSSAGSLGSLLPGSGALLFENTALDHDLFLLYVCGMVSLVRTAYGPKRHEEDMRLKPKRETRNQRNIHCRCLTPSNRELAGPVCCQSYMW</sequence>
<evidence type="ECO:0000313" key="3">
    <source>
        <dbReference type="Proteomes" id="UP000314294"/>
    </source>
</evidence>
<dbReference type="Proteomes" id="UP000314294">
    <property type="component" value="Unassembled WGS sequence"/>
</dbReference>
<reference evidence="2 3" key="1">
    <citation type="submission" date="2019-03" db="EMBL/GenBank/DDBJ databases">
        <title>First draft genome of Liparis tanakae, snailfish: a comprehensive survey of snailfish specific genes.</title>
        <authorList>
            <person name="Kim W."/>
            <person name="Song I."/>
            <person name="Jeong J.-H."/>
            <person name="Kim D."/>
            <person name="Kim S."/>
            <person name="Ryu S."/>
            <person name="Song J.Y."/>
            <person name="Lee S.K."/>
        </authorList>
    </citation>
    <scope>NUCLEOTIDE SEQUENCE [LARGE SCALE GENOMIC DNA]</scope>
    <source>
        <tissue evidence="2">Muscle</tissue>
    </source>
</reference>
<comment type="caution">
    <text evidence="2">The sequence shown here is derived from an EMBL/GenBank/DDBJ whole genome shotgun (WGS) entry which is preliminary data.</text>
</comment>
<feature type="compositionally biased region" description="Low complexity" evidence="1">
    <location>
        <begin position="13"/>
        <end position="32"/>
    </location>
</feature>
<protein>
    <submittedName>
        <fullName evidence="2">Uncharacterized protein</fullName>
    </submittedName>
</protein>
<dbReference type="EMBL" id="SRLO01000096">
    <property type="protein sequence ID" value="TNN76122.1"/>
    <property type="molecule type" value="Genomic_DNA"/>
</dbReference>
<feature type="compositionally biased region" description="Polar residues" evidence="1">
    <location>
        <begin position="1"/>
        <end position="12"/>
    </location>
</feature>
<organism evidence="2 3">
    <name type="scientific">Liparis tanakae</name>
    <name type="common">Tanaka's snailfish</name>
    <dbReference type="NCBI Taxonomy" id="230148"/>
    <lineage>
        <taxon>Eukaryota</taxon>
        <taxon>Metazoa</taxon>
        <taxon>Chordata</taxon>
        <taxon>Craniata</taxon>
        <taxon>Vertebrata</taxon>
        <taxon>Euteleostomi</taxon>
        <taxon>Actinopterygii</taxon>
        <taxon>Neopterygii</taxon>
        <taxon>Teleostei</taxon>
        <taxon>Neoteleostei</taxon>
        <taxon>Acanthomorphata</taxon>
        <taxon>Eupercaria</taxon>
        <taxon>Perciformes</taxon>
        <taxon>Cottioidei</taxon>
        <taxon>Cottales</taxon>
        <taxon>Liparidae</taxon>
        <taxon>Liparis</taxon>
    </lineage>
</organism>
<accession>A0A4Z2IFQ2</accession>